<dbReference type="CDD" id="cd04233">
    <property type="entry name" value="Auracyanin"/>
    <property type="match status" value="1"/>
</dbReference>
<dbReference type="PROSITE" id="PS00196">
    <property type="entry name" value="COPPER_BLUE"/>
    <property type="match status" value="1"/>
</dbReference>
<name>A0A840TNM9_9BACT</name>
<reference evidence="8 9" key="1">
    <citation type="submission" date="2020-08" db="EMBL/GenBank/DDBJ databases">
        <title>Genomic Encyclopedia of Type Strains, Phase IV (KMG-IV): sequencing the most valuable type-strain genomes for metagenomic binning, comparative biology and taxonomic classification.</title>
        <authorList>
            <person name="Goeker M."/>
        </authorList>
    </citation>
    <scope>NUCLEOTIDE SEQUENCE [LARGE SCALE GENOMIC DNA]</scope>
    <source>
        <strain evidence="8 9">DSM 105074</strain>
    </source>
</reference>
<evidence type="ECO:0000256" key="4">
    <source>
        <dbReference type="ARBA" id="ARBA00023008"/>
    </source>
</evidence>
<dbReference type="InterPro" id="IPR011041">
    <property type="entry name" value="Quinoprot_gluc/sorb_DH_b-prop"/>
</dbReference>
<evidence type="ECO:0000256" key="5">
    <source>
        <dbReference type="SAM" id="MobiDB-lite"/>
    </source>
</evidence>
<dbReference type="SUPFAM" id="SSF49503">
    <property type="entry name" value="Cupredoxins"/>
    <property type="match status" value="1"/>
</dbReference>
<dbReference type="EMBL" id="JACHGF010000003">
    <property type="protein sequence ID" value="MBB5284535.1"/>
    <property type="molecule type" value="Genomic_DNA"/>
</dbReference>
<dbReference type="Pfam" id="PF00127">
    <property type="entry name" value="Copper-bind"/>
    <property type="match status" value="1"/>
</dbReference>
<dbReference type="InterPro" id="IPR011042">
    <property type="entry name" value="6-blade_b-propeller_TolB-like"/>
</dbReference>
<keyword evidence="3" id="KW-0249">Electron transport</keyword>
<dbReference type="GO" id="GO:0005507">
    <property type="term" value="F:copper ion binding"/>
    <property type="evidence" value="ECO:0007669"/>
    <property type="project" value="InterPro"/>
</dbReference>
<feature type="region of interest" description="Disordered" evidence="5">
    <location>
        <begin position="538"/>
        <end position="587"/>
    </location>
</feature>
<evidence type="ECO:0000256" key="3">
    <source>
        <dbReference type="ARBA" id="ARBA00022982"/>
    </source>
</evidence>
<evidence type="ECO:0000313" key="9">
    <source>
        <dbReference type="Proteomes" id="UP000557307"/>
    </source>
</evidence>
<dbReference type="InterPro" id="IPR028871">
    <property type="entry name" value="BlueCu_1_BS"/>
</dbReference>
<dbReference type="SUPFAM" id="SSF50952">
    <property type="entry name" value="Soluble quinoprotein glucose dehydrogenase"/>
    <property type="match status" value="1"/>
</dbReference>
<dbReference type="InterPro" id="IPR008972">
    <property type="entry name" value="Cupredoxin"/>
</dbReference>
<evidence type="ECO:0000256" key="6">
    <source>
        <dbReference type="SAM" id="SignalP"/>
    </source>
</evidence>
<sequence>MMKHIIKKSTLGTLLVAALASGVQAQRVAALPATEENYYKMATLPIPEGVVLEVGGMVSLPNGTLAVSTRRGDVWMIENPTSEGNRPPYYRKFASGLHEILGLAYKDGALLMAQRGELTRLIDRDKDGRADRYETVYAWPISAHYHEYSYGPILMPDGSMMVTGNVAFGDAEWWLGESRVPWRGWAMRITPDGKMEPWATGMRSPCGIGMVDGEFFYGDNQGDWMGSGFISHVQKGDFMGHPAGLRWADLPESPVKVRTQDIYSRVDPRSNPVGGPYIKPENLEGRGTPFYEVAREVPGGKTPAVWLPHGILGISTSEIVNIPNDEKFGPFGGQLLVGDQGQSKIARVFLEKVKGQYQGGAIMFREGFQSGVLRMTWGNDGSLFVGQTNRGWGSTGPNPYGLQRLVFTGKTPFEIKTVKAMPDGFELEFTLPVDKKAAEDVNAYEITGFVYKYHPVYGSPVVDDKNCAIKGIAVSEDGKRVRLVVDGLREKYIHEIKVPGLLDTQGSALLHSTAYYTLNAIPDGEKLANYKAVKASANAHAGHTMATPTTTSPDGKGAAPAATTKVSGTKMAKRTTTMPADWTNGPDSEFVVGTKPGLQFDQTELTVKAGSRVKVTMTNNDDMPHNFLVVQQGTANAAGEAAIKLGLKGNEMGYVPNLPSILYHTKLIPPGAEDTIYFLAPTKPGKYTYVCTYPGHYLSMQGTLTVVE</sequence>
<feature type="domain" description="Blue (type 1) copper" evidence="7">
    <location>
        <begin position="595"/>
        <end position="706"/>
    </location>
</feature>
<dbReference type="Proteomes" id="UP000557307">
    <property type="component" value="Unassembled WGS sequence"/>
</dbReference>
<keyword evidence="6" id="KW-0732">Signal</keyword>
<dbReference type="GO" id="GO:0009055">
    <property type="term" value="F:electron transfer activity"/>
    <property type="evidence" value="ECO:0007669"/>
    <property type="project" value="InterPro"/>
</dbReference>
<keyword evidence="4" id="KW-0186">Copper</keyword>
<dbReference type="RefSeq" id="WP_246440053.1">
    <property type="nucleotide sequence ID" value="NZ_JACHGF010000003.1"/>
</dbReference>
<keyword evidence="2" id="KW-0479">Metal-binding</keyword>
<dbReference type="PANTHER" id="PTHR33546">
    <property type="entry name" value="LARGE, MULTIFUNCTIONAL SECRETED PROTEIN-RELATED"/>
    <property type="match status" value="1"/>
</dbReference>
<feature type="chain" id="PRO_5032947194" evidence="6">
    <location>
        <begin position="26"/>
        <end position="708"/>
    </location>
</feature>
<accession>A0A840TNM9</accession>
<dbReference type="InterPro" id="IPR000923">
    <property type="entry name" value="BlueCu_1"/>
</dbReference>
<keyword evidence="1" id="KW-0813">Transport</keyword>
<dbReference type="PANTHER" id="PTHR33546:SF1">
    <property type="entry name" value="LARGE, MULTIFUNCTIONAL SECRETED PROTEIN"/>
    <property type="match status" value="1"/>
</dbReference>
<protein>
    <submittedName>
        <fullName evidence="8">Azurin</fullName>
    </submittedName>
</protein>
<comment type="caution">
    <text evidence="8">The sequence shown here is derived from an EMBL/GenBank/DDBJ whole genome shotgun (WGS) entry which is preliminary data.</text>
</comment>
<evidence type="ECO:0000259" key="7">
    <source>
        <dbReference type="Pfam" id="PF00127"/>
    </source>
</evidence>
<dbReference type="Gene3D" id="2.60.40.420">
    <property type="entry name" value="Cupredoxins - blue copper proteins"/>
    <property type="match status" value="1"/>
</dbReference>
<evidence type="ECO:0000256" key="1">
    <source>
        <dbReference type="ARBA" id="ARBA00022448"/>
    </source>
</evidence>
<keyword evidence="9" id="KW-1185">Reference proteome</keyword>
<evidence type="ECO:0000256" key="2">
    <source>
        <dbReference type="ARBA" id="ARBA00022723"/>
    </source>
</evidence>
<proteinExistence type="predicted"/>
<dbReference type="AlphaFoldDB" id="A0A840TNM9"/>
<organism evidence="8 9">
    <name type="scientific">Rhabdobacter roseus</name>
    <dbReference type="NCBI Taxonomy" id="1655419"/>
    <lineage>
        <taxon>Bacteria</taxon>
        <taxon>Pseudomonadati</taxon>
        <taxon>Bacteroidota</taxon>
        <taxon>Cytophagia</taxon>
        <taxon>Cytophagales</taxon>
        <taxon>Cytophagaceae</taxon>
        <taxon>Rhabdobacter</taxon>
    </lineage>
</organism>
<gene>
    <name evidence="8" type="ORF">HNQ92_002678</name>
</gene>
<dbReference type="Gene3D" id="2.120.10.30">
    <property type="entry name" value="TolB, C-terminal domain"/>
    <property type="match status" value="1"/>
</dbReference>
<evidence type="ECO:0000313" key="8">
    <source>
        <dbReference type="EMBL" id="MBB5284535.1"/>
    </source>
</evidence>
<feature type="signal peptide" evidence="6">
    <location>
        <begin position="1"/>
        <end position="25"/>
    </location>
</feature>